<proteinExistence type="predicted"/>
<dbReference type="Proteomes" id="UP000017131">
    <property type="component" value="Unassembled WGS sequence"/>
</dbReference>
<reference evidence="1 2" key="1">
    <citation type="journal article" date="2013" name="Genome Announc.">
        <title>Draft Genome Sequence of Staphylococcus simulans UMC-CNS-990, Isolated from a Case of Chronic Bovine Mastitis.</title>
        <authorList>
            <person name="Calcutt M.J."/>
            <person name="Foecking M.F."/>
            <person name="Hsieh H.Y."/>
            <person name="Perry J."/>
            <person name="Stewart G.C."/>
            <person name="Middleton J.R."/>
        </authorList>
    </citation>
    <scope>NUCLEOTIDE SEQUENCE [LARGE SCALE GENOMIC DNA]</scope>
    <source>
        <strain evidence="1 2">UMC-CNS-990</strain>
    </source>
</reference>
<organism evidence="1 2">
    <name type="scientific">Staphylococcus simulans UMC-CNS-990</name>
    <dbReference type="NCBI Taxonomy" id="1405498"/>
    <lineage>
        <taxon>Bacteria</taxon>
        <taxon>Bacillati</taxon>
        <taxon>Bacillota</taxon>
        <taxon>Bacilli</taxon>
        <taxon>Bacillales</taxon>
        <taxon>Staphylococcaceae</taxon>
        <taxon>Staphylococcus</taxon>
    </lineage>
</organism>
<dbReference type="EMBL" id="AXDY01000003">
    <property type="protein sequence ID" value="ERS94160.1"/>
    <property type="molecule type" value="Genomic_DNA"/>
</dbReference>
<evidence type="ECO:0000313" key="2">
    <source>
        <dbReference type="Proteomes" id="UP000017131"/>
    </source>
</evidence>
<keyword evidence="2" id="KW-1185">Reference proteome</keyword>
<evidence type="ECO:0008006" key="3">
    <source>
        <dbReference type="Google" id="ProtNLM"/>
    </source>
</evidence>
<comment type="caution">
    <text evidence="1">The sequence shown here is derived from an EMBL/GenBank/DDBJ whole genome shotgun (WGS) entry which is preliminary data.</text>
</comment>
<accession>A0ABN0PEU6</accession>
<evidence type="ECO:0000313" key="1">
    <source>
        <dbReference type="EMBL" id="ERS94160.1"/>
    </source>
</evidence>
<name>A0ABN0PEU6_STASI</name>
<sequence>MNAKQVLIDVWSQVQQDDEIVVILNRDMGDGTTEQYVTRSEMDFIRALGILESAKQVMQEEE</sequence>
<protein>
    <recommendedName>
        <fullName evidence="3">Phage protein</fullName>
    </recommendedName>
</protein>
<dbReference type="RefSeq" id="WP_015978159.1">
    <property type="nucleotide sequence ID" value="NZ_AXDY01000003.1"/>
</dbReference>
<gene>
    <name evidence="1" type="ORF">SSIM_04910</name>
</gene>